<dbReference type="GO" id="GO:0051285">
    <property type="term" value="C:cell cortex of cell tip"/>
    <property type="evidence" value="ECO:0007669"/>
    <property type="project" value="TreeGrafter"/>
</dbReference>
<reference evidence="7" key="1">
    <citation type="journal article" date="2023" name="IMA Fungus">
        <title>Comparative genomic study of the Penicillium genus elucidates a diverse pangenome and 15 lateral gene transfer events.</title>
        <authorList>
            <person name="Petersen C."/>
            <person name="Sorensen T."/>
            <person name="Nielsen M.R."/>
            <person name="Sondergaard T.E."/>
            <person name="Sorensen J.L."/>
            <person name="Fitzpatrick D.A."/>
            <person name="Frisvad J.C."/>
            <person name="Nielsen K.L."/>
        </authorList>
    </citation>
    <scope>NUCLEOTIDE SEQUENCE</scope>
    <source>
        <strain evidence="7">IBT 15450</strain>
    </source>
</reference>
<keyword evidence="2 6" id="KW-0812">Transmembrane</keyword>
<accession>A0AAD6NAZ6</accession>
<name>A0AAD6NAZ6_PENCN</name>
<feature type="transmembrane region" description="Helical" evidence="6">
    <location>
        <begin position="277"/>
        <end position="302"/>
    </location>
</feature>
<reference evidence="7" key="2">
    <citation type="submission" date="2023-01" db="EMBL/GenBank/DDBJ databases">
        <authorList>
            <person name="Petersen C."/>
        </authorList>
    </citation>
    <scope>NUCLEOTIDE SEQUENCE</scope>
    <source>
        <strain evidence="7">IBT 15450</strain>
    </source>
</reference>
<sequence length="401" mass="44032">MTEGTGKRKLPFFRSTSTRPIARRRKSTVHTHRTIRAFLYLVAWIFLVLVVIGNISNKPVIRSTYFLYLDLSDIIPVSVPNAVLINSIAQSIGLHDFYTVGLWNFCEGYLGQGITHCSKPETLYAFNPVDIILNELLSGASIALPSDIQEPLALARTASHWMFGLLLAAAVLNFVMIFVGPLAVSSRHPQTVKYWADAYNPANGNGEYAPAGKPPHRRRTFIWLRALPLLILTFFTALATIVGSAVATVMFVIFANVFSNADPSINIQAHVGTQMLVFMWIASAFSLLAFILQIGSCCAACCRGRKARKQLKSQGVNWHEKGSTHTSASDATAAEHRAVSSGIDARSGGQQAQTHGYSNEHDVSPIEPRHDHAFSNENHTNGTTFSSEHHAYSTEPHAMSK</sequence>
<dbReference type="InterPro" id="IPR009571">
    <property type="entry name" value="SUR7/Rim9-like_fungi"/>
</dbReference>
<evidence type="ECO:0000256" key="3">
    <source>
        <dbReference type="ARBA" id="ARBA00022989"/>
    </source>
</evidence>
<dbReference type="AlphaFoldDB" id="A0AAD6NAZ6"/>
<evidence type="ECO:0000256" key="1">
    <source>
        <dbReference type="ARBA" id="ARBA00004141"/>
    </source>
</evidence>
<dbReference type="EMBL" id="JAQJZL010000003">
    <property type="protein sequence ID" value="KAJ6047570.1"/>
    <property type="molecule type" value="Genomic_DNA"/>
</dbReference>
<dbReference type="InterPro" id="IPR017974">
    <property type="entry name" value="Claudin_CS"/>
</dbReference>
<dbReference type="PANTHER" id="PTHR28019">
    <property type="entry name" value="CELL MEMBRANE PROTEIN YLR413W-RELATED"/>
    <property type="match status" value="1"/>
</dbReference>
<comment type="subcellular location">
    <subcellularLocation>
        <location evidence="1">Membrane</location>
        <topology evidence="1">Multi-pass membrane protein</topology>
    </subcellularLocation>
</comment>
<feature type="transmembrane region" description="Helical" evidence="6">
    <location>
        <begin position="34"/>
        <end position="55"/>
    </location>
</feature>
<evidence type="ECO:0000256" key="4">
    <source>
        <dbReference type="ARBA" id="ARBA00023136"/>
    </source>
</evidence>
<feature type="compositionally biased region" description="Polar residues" evidence="5">
    <location>
        <begin position="375"/>
        <end position="386"/>
    </location>
</feature>
<organism evidence="7 8">
    <name type="scientific">Penicillium canescens</name>
    <dbReference type="NCBI Taxonomy" id="5083"/>
    <lineage>
        <taxon>Eukaryota</taxon>
        <taxon>Fungi</taxon>
        <taxon>Dikarya</taxon>
        <taxon>Ascomycota</taxon>
        <taxon>Pezizomycotina</taxon>
        <taxon>Eurotiomycetes</taxon>
        <taxon>Eurotiomycetidae</taxon>
        <taxon>Eurotiales</taxon>
        <taxon>Aspergillaceae</taxon>
        <taxon>Penicillium</taxon>
    </lineage>
</organism>
<keyword evidence="8" id="KW-1185">Reference proteome</keyword>
<feature type="transmembrane region" description="Helical" evidence="6">
    <location>
        <begin position="161"/>
        <end position="184"/>
    </location>
</feature>
<keyword evidence="3 6" id="KW-1133">Transmembrane helix</keyword>
<dbReference type="Pfam" id="PF06687">
    <property type="entry name" value="SUR7"/>
    <property type="match status" value="1"/>
</dbReference>
<evidence type="ECO:0008006" key="9">
    <source>
        <dbReference type="Google" id="ProtNLM"/>
    </source>
</evidence>
<dbReference type="InterPro" id="IPR052413">
    <property type="entry name" value="SUR7_domain"/>
</dbReference>
<dbReference type="PROSITE" id="PS01346">
    <property type="entry name" value="CLAUDIN"/>
    <property type="match status" value="1"/>
</dbReference>
<feature type="compositionally biased region" description="Basic and acidic residues" evidence="5">
    <location>
        <begin position="358"/>
        <end position="374"/>
    </location>
</feature>
<keyword evidence="4 6" id="KW-0472">Membrane</keyword>
<comment type="caution">
    <text evidence="7">The sequence shown here is derived from an EMBL/GenBank/DDBJ whole genome shotgun (WGS) entry which is preliminary data.</text>
</comment>
<dbReference type="GO" id="GO:0031505">
    <property type="term" value="P:fungal-type cell wall organization"/>
    <property type="evidence" value="ECO:0007669"/>
    <property type="project" value="TreeGrafter"/>
</dbReference>
<proteinExistence type="predicted"/>
<evidence type="ECO:0000256" key="6">
    <source>
        <dbReference type="SAM" id="Phobius"/>
    </source>
</evidence>
<evidence type="ECO:0000256" key="5">
    <source>
        <dbReference type="SAM" id="MobiDB-lite"/>
    </source>
</evidence>
<gene>
    <name evidence="7" type="ORF">N7460_003717</name>
</gene>
<feature type="compositionally biased region" description="Polar residues" evidence="5">
    <location>
        <begin position="348"/>
        <end position="357"/>
    </location>
</feature>
<dbReference type="PANTHER" id="PTHR28019:SF2">
    <property type="entry name" value="CELL MEMBRANE PROTEIN YLR413W-RELATED"/>
    <property type="match status" value="1"/>
</dbReference>
<feature type="region of interest" description="Disordered" evidence="5">
    <location>
        <begin position="313"/>
        <end position="401"/>
    </location>
</feature>
<protein>
    <recommendedName>
        <fullName evidence="9">Actin cortical patch SUR7/pH-response regulator PalI</fullName>
    </recommendedName>
</protein>
<evidence type="ECO:0000313" key="7">
    <source>
        <dbReference type="EMBL" id="KAJ6047570.1"/>
    </source>
</evidence>
<dbReference type="Proteomes" id="UP001219568">
    <property type="component" value="Unassembled WGS sequence"/>
</dbReference>
<feature type="transmembrane region" description="Helical" evidence="6">
    <location>
        <begin position="227"/>
        <end position="257"/>
    </location>
</feature>
<evidence type="ECO:0000256" key="2">
    <source>
        <dbReference type="ARBA" id="ARBA00022692"/>
    </source>
</evidence>
<dbReference type="GO" id="GO:0005886">
    <property type="term" value="C:plasma membrane"/>
    <property type="evidence" value="ECO:0007669"/>
    <property type="project" value="InterPro"/>
</dbReference>
<evidence type="ECO:0000313" key="8">
    <source>
        <dbReference type="Proteomes" id="UP001219568"/>
    </source>
</evidence>